<feature type="region of interest" description="Disordered" evidence="1">
    <location>
        <begin position="65"/>
        <end position="84"/>
    </location>
</feature>
<dbReference type="InterPro" id="IPR018247">
    <property type="entry name" value="EF_Hand_1_Ca_BS"/>
</dbReference>
<sequence>MSLEAQNSRKVAETGVLTSAIAETRMSNRVSTIGIADQIKALYTQVADGELGWDEAARLEEALHETLRPKLEPGSSEGTPLRRSRKVQQVKWRAFACRLPYQLRGHFSDAQASALEALVFLCGRGGEAQIPIGTVAKLAQCSERTVQYMLRTAIGEQILVREEIKRAKHFNAPSLFTILDSRLAFLAEHMNEQFWDRQEIEKQRELDLHDAGFYEPTEADQAAYEEYVILEADPSPEASLSAQEPVSEQTIHSPAGEPQEAKTLAGPVESNSSSIAASGENLTGAKHCTHINKGFSIPTSGRKSRFQKDSRPSRPPASKTELPPKTAELRHSGAHAPQNAWQNYQSRVSETLRPRWAQALGEAAIGLIESSEGGLEALAQVVVRDEDNNQVLDIDDWRDGVEAIRRRKFPELKERYWESRVRIHGDRAYLAVLETWLKSETHSDTPIRSPDKYLIGILRRAPKDCLPEVSLRKILTKHAKVAQGLDVVRGAAAGRAAAQAAYAR</sequence>
<protein>
    <recommendedName>
        <fullName evidence="4">Helix-turn-helix domain-containing protein</fullName>
    </recommendedName>
</protein>
<feature type="compositionally biased region" description="Polar residues" evidence="1">
    <location>
        <begin position="238"/>
        <end position="252"/>
    </location>
</feature>
<keyword evidence="3" id="KW-1185">Reference proteome</keyword>
<dbReference type="PROSITE" id="PS00018">
    <property type="entry name" value="EF_HAND_1"/>
    <property type="match status" value="1"/>
</dbReference>
<dbReference type="AlphaFoldDB" id="A0AAE0GYL8"/>
<evidence type="ECO:0008006" key="4">
    <source>
        <dbReference type="Google" id="ProtNLM"/>
    </source>
</evidence>
<gene>
    <name evidence="2" type="ORF">CYMTET_5831</name>
</gene>
<organism evidence="2 3">
    <name type="scientific">Cymbomonas tetramitiformis</name>
    <dbReference type="NCBI Taxonomy" id="36881"/>
    <lineage>
        <taxon>Eukaryota</taxon>
        <taxon>Viridiplantae</taxon>
        <taxon>Chlorophyta</taxon>
        <taxon>Pyramimonadophyceae</taxon>
        <taxon>Pyramimonadales</taxon>
        <taxon>Pyramimonadaceae</taxon>
        <taxon>Cymbomonas</taxon>
    </lineage>
</organism>
<evidence type="ECO:0000256" key="1">
    <source>
        <dbReference type="SAM" id="MobiDB-lite"/>
    </source>
</evidence>
<dbReference type="Proteomes" id="UP001190700">
    <property type="component" value="Unassembled WGS sequence"/>
</dbReference>
<proteinExistence type="predicted"/>
<evidence type="ECO:0000313" key="2">
    <source>
        <dbReference type="EMBL" id="KAK3286605.1"/>
    </source>
</evidence>
<dbReference type="EMBL" id="LGRX02001216">
    <property type="protein sequence ID" value="KAK3286605.1"/>
    <property type="molecule type" value="Genomic_DNA"/>
</dbReference>
<feature type="region of interest" description="Disordered" evidence="1">
    <location>
        <begin position="289"/>
        <end position="338"/>
    </location>
</feature>
<comment type="caution">
    <text evidence="2">The sequence shown here is derived from an EMBL/GenBank/DDBJ whole genome shotgun (WGS) entry which is preliminary data.</text>
</comment>
<feature type="region of interest" description="Disordered" evidence="1">
    <location>
        <begin position="236"/>
        <end position="276"/>
    </location>
</feature>
<reference evidence="2 3" key="1">
    <citation type="journal article" date="2015" name="Genome Biol. Evol.">
        <title>Comparative Genomics of a Bacterivorous Green Alga Reveals Evolutionary Causalities and Consequences of Phago-Mixotrophic Mode of Nutrition.</title>
        <authorList>
            <person name="Burns J.A."/>
            <person name="Paasch A."/>
            <person name="Narechania A."/>
            <person name="Kim E."/>
        </authorList>
    </citation>
    <scope>NUCLEOTIDE SEQUENCE [LARGE SCALE GENOMIC DNA]</scope>
    <source>
        <strain evidence="2 3">PLY_AMNH</strain>
    </source>
</reference>
<evidence type="ECO:0000313" key="3">
    <source>
        <dbReference type="Proteomes" id="UP001190700"/>
    </source>
</evidence>
<accession>A0AAE0GYL8</accession>
<name>A0AAE0GYL8_9CHLO</name>